<dbReference type="Pfam" id="PF07883">
    <property type="entry name" value="Cupin_2"/>
    <property type="match status" value="1"/>
</dbReference>
<dbReference type="Proteomes" id="UP000003165">
    <property type="component" value="Unassembled WGS sequence"/>
</dbReference>
<dbReference type="InterPro" id="IPR014710">
    <property type="entry name" value="RmlC-like_jellyroll"/>
</dbReference>
<reference evidence="5 6" key="1">
    <citation type="submission" date="2009-02" db="EMBL/GenBank/DDBJ databases">
        <title>Sequencing of the draft genome and assembly of Lutiella nitroferrum 2002.</title>
        <authorList>
            <consortium name="US DOE Joint Genome Institute (JGI-PGF)"/>
            <person name="Lucas S."/>
            <person name="Copeland A."/>
            <person name="Lapidus A."/>
            <person name="Glavina del Rio T."/>
            <person name="Tice H."/>
            <person name="Bruce D."/>
            <person name="Goodwin L."/>
            <person name="Pitluck S."/>
            <person name="Larimer F."/>
            <person name="Land M.L."/>
            <person name="Hauser L."/>
            <person name="Coates J.D."/>
        </authorList>
    </citation>
    <scope>NUCLEOTIDE SEQUENCE [LARGE SCALE GENOMIC DNA]</scope>
    <source>
        <strain evidence="5 6">2002</strain>
    </source>
</reference>
<comment type="caution">
    <text evidence="5">The sequence shown here is derived from an EMBL/GenBank/DDBJ whole genome shotgun (WGS) entry which is preliminary data.</text>
</comment>
<dbReference type="SUPFAM" id="SSF47413">
    <property type="entry name" value="lambda repressor-like DNA-binding domains"/>
    <property type="match status" value="1"/>
</dbReference>
<keyword evidence="1" id="KW-0805">Transcription regulation</keyword>
<dbReference type="Gene3D" id="1.10.260.40">
    <property type="entry name" value="lambda repressor-like DNA-binding domains"/>
    <property type="match status" value="1"/>
</dbReference>
<protein>
    <submittedName>
        <fullName evidence="5">Transcriptional regulator, XRE family</fullName>
    </submittedName>
</protein>
<proteinExistence type="predicted"/>
<dbReference type="RefSeq" id="WP_008954596.1">
    <property type="nucleotide sequence ID" value="NZ_ACIS01000007.1"/>
</dbReference>
<dbReference type="InterPro" id="IPR011051">
    <property type="entry name" value="RmlC_Cupin_sf"/>
</dbReference>
<keyword evidence="3" id="KW-0804">Transcription</keyword>
<dbReference type="PANTHER" id="PTHR46797">
    <property type="entry name" value="HTH-TYPE TRANSCRIPTIONAL REGULATOR"/>
    <property type="match status" value="1"/>
</dbReference>
<dbReference type="InterPro" id="IPR010982">
    <property type="entry name" value="Lambda_DNA-bd_dom_sf"/>
</dbReference>
<dbReference type="Gene3D" id="2.60.120.10">
    <property type="entry name" value="Jelly Rolls"/>
    <property type="match status" value="1"/>
</dbReference>
<dbReference type="GO" id="GO:0005829">
    <property type="term" value="C:cytosol"/>
    <property type="evidence" value="ECO:0007669"/>
    <property type="project" value="TreeGrafter"/>
</dbReference>
<dbReference type="PANTHER" id="PTHR46797:SF23">
    <property type="entry name" value="HTH-TYPE TRANSCRIPTIONAL REGULATOR SUTR"/>
    <property type="match status" value="1"/>
</dbReference>
<dbReference type="Pfam" id="PF01381">
    <property type="entry name" value="HTH_3"/>
    <property type="match status" value="1"/>
</dbReference>
<name>B9Z5E1_9NEIS</name>
<dbReference type="EMBL" id="ACIS01000007">
    <property type="protein sequence ID" value="EEG07788.1"/>
    <property type="molecule type" value="Genomic_DNA"/>
</dbReference>
<accession>B9Z5E1</accession>
<evidence type="ECO:0000256" key="1">
    <source>
        <dbReference type="ARBA" id="ARBA00023015"/>
    </source>
</evidence>
<evidence type="ECO:0000313" key="5">
    <source>
        <dbReference type="EMBL" id="EEG07788.1"/>
    </source>
</evidence>
<organism evidence="5 6">
    <name type="scientific">Pseudogulbenkiania ferrooxidans 2002</name>
    <dbReference type="NCBI Taxonomy" id="279714"/>
    <lineage>
        <taxon>Bacteria</taxon>
        <taxon>Pseudomonadati</taxon>
        <taxon>Pseudomonadota</taxon>
        <taxon>Betaproteobacteria</taxon>
        <taxon>Neisseriales</taxon>
        <taxon>Chromobacteriaceae</taxon>
        <taxon>Pseudogulbenkiania</taxon>
    </lineage>
</organism>
<gene>
    <name evidence="5" type="ORF">FuraDRAFT_2576</name>
</gene>
<dbReference type="GO" id="GO:0003700">
    <property type="term" value="F:DNA-binding transcription factor activity"/>
    <property type="evidence" value="ECO:0007669"/>
    <property type="project" value="TreeGrafter"/>
</dbReference>
<dbReference type="CDD" id="cd02209">
    <property type="entry name" value="cupin_XRE_C"/>
    <property type="match status" value="1"/>
</dbReference>
<feature type="domain" description="HTH cro/C1-type" evidence="4">
    <location>
        <begin position="16"/>
        <end position="70"/>
    </location>
</feature>
<dbReference type="eggNOG" id="COG1476">
    <property type="taxonomic scope" value="Bacteria"/>
</dbReference>
<dbReference type="eggNOG" id="COG3837">
    <property type="taxonomic scope" value="Bacteria"/>
</dbReference>
<evidence type="ECO:0000256" key="3">
    <source>
        <dbReference type="ARBA" id="ARBA00023163"/>
    </source>
</evidence>
<dbReference type="AlphaFoldDB" id="B9Z5E1"/>
<dbReference type="CDD" id="cd00093">
    <property type="entry name" value="HTH_XRE"/>
    <property type="match status" value="1"/>
</dbReference>
<sequence length="188" mass="20216">MPDTPPQVLLDVSANLRQARQALGWSQDKLATAAGVSRRMLVNIEAGDSNVSLATLDRLAAALGLSFAELVRPPAANPRQPAAPVTVWQGRHPDSHASLLQSLGSAGRTVELWLWQLAAGERYDAEADPAGSHEMLYVIAGELELERAGTRQRLGPGDSLVFASDERYAYLNPGAVPVRFTKNVLLAR</sequence>
<evidence type="ECO:0000256" key="2">
    <source>
        <dbReference type="ARBA" id="ARBA00023125"/>
    </source>
</evidence>
<dbReference type="SUPFAM" id="SSF51182">
    <property type="entry name" value="RmlC-like cupins"/>
    <property type="match status" value="1"/>
</dbReference>
<keyword evidence="2" id="KW-0238">DNA-binding</keyword>
<dbReference type="InterPro" id="IPR001387">
    <property type="entry name" value="Cro/C1-type_HTH"/>
</dbReference>
<dbReference type="GO" id="GO:0003677">
    <property type="term" value="F:DNA binding"/>
    <property type="evidence" value="ECO:0007669"/>
    <property type="project" value="UniProtKB-KW"/>
</dbReference>
<dbReference type="SMART" id="SM00530">
    <property type="entry name" value="HTH_XRE"/>
    <property type="match status" value="1"/>
</dbReference>
<dbReference type="InterPro" id="IPR050807">
    <property type="entry name" value="TransReg_Diox_bact_type"/>
</dbReference>
<evidence type="ECO:0000259" key="4">
    <source>
        <dbReference type="PROSITE" id="PS50943"/>
    </source>
</evidence>
<dbReference type="InterPro" id="IPR013096">
    <property type="entry name" value="Cupin_2"/>
</dbReference>
<evidence type="ECO:0000313" key="6">
    <source>
        <dbReference type="Proteomes" id="UP000003165"/>
    </source>
</evidence>
<keyword evidence="6" id="KW-1185">Reference proteome</keyword>
<dbReference type="PROSITE" id="PS50943">
    <property type="entry name" value="HTH_CROC1"/>
    <property type="match status" value="1"/>
</dbReference>